<feature type="region of interest" description="Disordered" evidence="2">
    <location>
        <begin position="1"/>
        <end position="20"/>
    </location>
</feature>
<dbReference type="InterPro" id="IPR036457">
    <property type="entry name" value="PPM-type-like_dom_sf"/>
</dbReference>
<dbReference type="Gene3D" id="3.30.565.10">
    <property type="entry name" value="Histidine kinase-like ATPase, C-terminal domain"/>
    <property type="match status" value="1"/>
</dbReference>
<dbReference type="PANTHER" id="PTHR43156">
    <property type="entry name" value="STAGE II SPORULATION PROTEIN E-RELATED"/>
    <property type="match status" value="1"/>
</dbReference>
<dbReference type="InterPro" id="IPR052016">
    <property type="entry name" value="Bact_Sigma-Reg"/>
</dbReference>
<dbReference type="InterPro" id="IPR029016">
    <property type="entry name" value="GAF-like_dom_sf"/>
</dbReference>
<dbReference type="InterPro" id="IPR003594">
    <property type="entry name" value="HATPase_dom"/>
</dbReference>
<dbReference type="SUPFAM" id="SSF55785">
    <property type="entry name" value="PYP-like sensor domain (PAS domain)"/>
    <property type="match status" value="2"/>
</dbReference>
<comment type="caution">
    <text evidence="5">The sequence shown here is derived from an EMBL/GenBank/DDBJ whole genome shotgun (WGS) entry which is preliminary data.</text>
</comment>
<dbReference type="CDD" id="cd00130">
    <property type="entry name" value="PAS"/>
    <property type="match status" value="1"/>
</dbReference>
<dbReference type="Pfam" id="PF01590">
    <property type="entry name" value="GAF"/>
    <property type="match status" value="1"/>
</dbReference>
<dbReference type="Pfam" id="PF07228">
    <property type="entry name" value="SpoIIE"/>
    <property type="match status" value="1"/>
</dbReference>
<dbReference type="SUPFAM" id="SSF81606">
    <property type="entry name" value="PP2C-like"/>
    <property type="match status" value="1"/>
</dbReference>
<feature type="domain" description="GAF" evidence="3">
    <location>
        <begin position="262"/>
        <end position="446"/>
    </location>
</feature>
<dbReference type="Gene3D" id="3.60.40.10">
    <property type="entry name" value="PPM-type phosphatase domain"/>
    <property type="match status" value="1"/>
</dbReference>
<dbReference type="SMART" id="SM00065">
    <property type="entry name" value="GAF"/>
    <property type="match status" value="1"/>
</dbReference>
<dbReference type="InterPro" id="IPR003018">
    <property type="entry name" value="GAF"/>
</dbReference>
<keyword evidence="6" id="KW-1185">Reference proteome</keyword>
<dbReference type="Gene3D" id="3.30.450.20">
    <property type="entry name" value="PAS domain"/>
    <property type="match status" value="2"/>
</dbReference>
<dbReference type="Pfam" id="PF08448">
    <property type="entry name" value="PAS_4"/>
    <property type="match status" value="1"/>
</dbReference>
<sequence length="823" mass="87351">MDRTGVSPGTGGPGPPPGTATAVADAGWVLTAWSAGARQLLGRRADEAVGLPAASLLAAPPPPAALRGLARREEWQGRLALRHRDGRTREAHVRATPLHGAHGTVSWVLAADPPAPSDRSGDLGAWAFAQLPIAVAVYDRDIRLVGANHEVLRIMAAEEEAVLGLPMSTIVRMYPGLPHGRLERLMRQVLDTGETVREESFVRVPDDPRPHAWATVLYPLKDPDGRVRGVSVGGLDITEQHRARQRLAVVNAAAVRIGSTLDVAGTAQELADVATEHFADFASVDLLDSVFQGTAVFDRGTGSDGTGRPPEPLTGQAVFRRAAQQSVLDGCPESTVEPGSTDHFADDSPLARALASGRPSRHRIDDPDIRRWLAEDPVRAAGVAAFGIHSFIVAPLLARGNTLGLTLLVRHRTADVFDADDLLLAEEITARAALCVDNARRYTYERNTALALQRSMLPQRAPRQAAVEIASRYLPAGPRAGVGGDWFDVIPLSGARVALVVGDVVGHGIQASATMGRLRTAVRTLADIDMPPDELLTHLDDLVLRLDREGEAQDGDPNPDGQDGGDIGATCLYAVYDPVARRCTVARAGHPGPAVVHPDGGVEFPELPAGPPLGLGGLPFESAELDLPEGSLIALFTDGLVESADHDVDVGLGRLRRVLLGAGPSLEQTCDDILGSLLTGAPAADDVALVLARTRALDASQVATWEVPPDPALVAETRRIAIEQLAAWGLHEAAFVTELVVSELVTNAIRYGRPPIQLRLINDATLICEVSDASSTVPHLRRARTFDEGGRGLLLVAQLTHAWGTRQTPHGKTIWAEQSLPSA</sequence>
<dbReference type="InterPro" id="IPR001932">
    <property type="entry name" value="PPM-type_phosphatase-like_dom"/>
</dbReference>
<protein>
    <submittedName>
        <fullName evidence="5">SpoIIE family protein phosphatase</fullName>
    </submittedName>
</protein>
<dbReference type="EMBL" id="JBHTAJ010000047">
    <property type="protein sequence ID" value="MFC7182448.1"/>
    <property type="molecule type" value="Genomic_DNA"/>
</dbReference>
<dbReference type="Proteomes" id="UP001596435">
    <property type="component" value="Unassembled WGS sequence"/>
</dbReference>
<dbReference type="InterPro" id="IPR013656">
    <property type="entry name" value="PAS_4"/>
</dbReference>
<evidence type="ECO:0000259" key="4">
    <source>
        <dbReference type="SMART" id="SM00331"/>
    </source>
</evidence>
<dbReference type="SUPFAM" id="SSF55874">
    <property type="entry name" value="ATPase domain of HSP90 chaperone/DNA topoisomerase II/histidine kinase"/>
    <property type="match status" value="1"/>
</dbReference>
<evidence type="ECO:0000313" key="5">
    <source>
        <dbReference type="EMBL" id="MFC7182448.1"/>
    </source>
</evidence>
<dbReference type="RefSeq" id="WP_345704657.1">
    <property type="nucleotide sequence ID" value="NZ_BAABKV010000001.1"/>
</dbReference>
<dbReference type="CDD" id="cd16936">
    <property type="entry name" value="HATPase_RsbW-like"/>
    <property type="match status" value="1"/>
</dbReference>
<dbReference type="PANTHER" id="PTHR43156:SF2">
    <property type="entry name" value="STAGE II SPORULATION PROTEIN E"/>
    <property type="match status" value="1"/>
</dbReference>
<dbReference type="Pfam" id="PF13426">
    <property type="entry name" value="PAS_9"/>
    <property type="match status" value="1"/>
</dbReference>
<evidence type="ECO:0000259" key="3">
    <source>
        <dbReference type="SMART" id="SM00065"/>
    </source>
</evidence>
<accession>A0ABW2FYU5</accession>
<evidence type="ECO:0000256" key="1">
    <source>
        <dbReference type="ARBA" id="ARBA00022801"/>
    </source>
</evidence>
<dbReference type="InterPro" id="IPR000014">
    <property type="entry name" value="PAS"/>
</dbReference>
<dbReference type="Pfam" id="PF13581">
    <property type="entry name" value="HATPase_c_2"/>
    <property type="match status" value="1"/>
</dbReference>
<proteinExistence type="predicted"/>
<name>A0ABW2FYU5_9ACTN</name>
<dbReference type="InterPro" id="IPR035965">
    <property type="entry name" value="PAS-like_dom_sf"/>
</dbReference>
<dbReference type="InterPro" id="IPR036890">
    <property type="entry name" value="HATPase_C_sf"/>
</dbReference>
<dbReference type="SUPFAM" id="SSF55781">
    <property type="entry name" value="GAF domain-like"/>
    <property type="match status" value="1"/>
</dbReference>
<dbReference type="SMART" id="SM00331">
    <property type="entry name" value="PP2C_SIG"/>
    <property type="match status" value="1"/>
</dbReference>
<organism evidence="5 6">
    <name type="scientific">Kitasatospora paranensis</name>
    <dbReference type="NCBI Taxonomy" id="258053"/>
    <lineage>
        <taxon>Bacteria</taxon>
        <taxon>Bacillati</taxon>
        <taxon>Actinomycetota</taxon>
        <taxon>Actinomycetes</taxon>
        <taxon>Kitasatosporales</taxon>
        <taxon>Streptomycetaceae</taxon>
        <taxon>Kitasatospora</taxon>
    </lineage>
</organism>
<feature type="domain" description="PPM-type phosphatase" evidence="4">
    <location>
        <begin position="464"/>
        <end position="694"/>
    </location>
</feature>
<gene>
    <name evidence="5" type="ORF">ACFQMG_23135</name>
</gene>
<reference evidence="6" key="1">
    <citation type="journal article" date="2019" name="Int. J. Syst. Evol. Microbiol.">
        <title>The Global Catalogue of Microorganisms (GCM) 10K type strain sequencing project: providing services to taxonomists for standard genome sequencing and annotation.</title>
        <authorList>
            <consortium name="The Broad Institute Genomics Platform"/>
            <consortium name="The Broad Institute Genome Sequencing Center for Infectious Disease"/>
            <person name="Wu L."/>
            <person name="Ma J."/>
        </authorList>
    </citation>
    <scope>NUCLEOTIDE SEQUENCE [LARGE SCALE GENOMIC DNA]</scope>
    <source>
        <strain evidence="6">CGMCC 1.12859</strain>
    </source>
</reference>
<evidence type="ECO:0000313" key="6">
    <source>
        <dbReference type="Proteomes" id="UP001596435"/>
    </source>
</evidence>
<keyword evidence="1" id="KW-0378">Hydrolase</keyword>
<dbReference type="Gene3D" id="3.30.450.40">
    <property type="match status" value="1"/>
</dbReference>
<evidence type="ECO:0000256" key="2">
    <source>
        <dbReference type="SAM" id="MobiDB-lite"/>
    </source>
</evidence>